<dbReference type="AlphaFoldDB" id="A0A2A6E9Z0"/>
<sequence>MSNLPFGLVSQLLWKAKACRAVRMSGFFAISKKKEHSNCEYFFFSFCFDILIDVCILFYLSRFNHFLTELNLSKDRLLFGAYNIIQKYAIFSAKPIYLQYLIYFIFNQKSSSRKFISAFIGFISHMCIV</sequence>
<comment type="caution">
    <text evidence="2">The sequence shown here is derived from an EMBL/GenBank/DDBJ whole genome shotgun (WGS) entry which is preliminary data.</text>
</comment>
<dbReference type="Proteomes" id="UP000219259">
    <property type="component" value="Unassembled WGS sequence"/>
</dbReference>
<reference evidence="2 3" key="1">
    <citation type="submission" date="2017-09" db="EMBL/GenBank/DDBJ databases">
        <title>Phase variable restriction modification systems are present in the genome sequences of periodontal pathogens Prevotella intermedia, Tannerella forsythia and Porphyromonas gingivalis.</title>
        <authorList>
            <person name="Haigh R.D."/>
            <person name="Crawford L."/>
            <person name="Ralph J."/>
            <person name="Wanford J."/>
            <person name="Vartoukian S.R."/>
            <person name="Hijazib K."/>
            <person name="Wade W."/>
            <person name="Oggioni M.R."/>
        </authorList>
    </citation>
    <scope>NUCLEOTIDE SEQUENCE [LARGE SCALE GENOMIC DNA]</scope>
    <source>
        <strain evidence="2 3">WW11663</strain>
    </source>
</reference>
<evidence type="ECO:0000313" key="3">
    <source>
        <dbReference type="Proteomes" id="UP000219259"/>
    </source>
</evidence>
<keyword evidence="1" id="KW-1133">Transmembrane helix</keyword>
<protein>
    <submittedName>
        <fullName evidence="2">Uncharacterized protein</fullName>
    </submittedName>
</protein>
<proteinExistence type="predicted"/>
<name>A0A2A6E9Z0_TANFO</name>
<organism evidence="2 3">
    <name type="scientific">Tannerella forsythia</name>
    <name type="common">Bacteroides forsythus</name>
    <dbReference type="NCBI Taxonomy" id="28112"/>
    <lineage>
        <taxon>Bacteria</taxon>
        <taxon>Pseudomonadati</taxon>
        <taxon>Bacteroidota</taxon>
        <taxon>Bacteroidia</taxon>
        <taxon>Bacteroidales</taxon>
        <taxon>Tannerellaceae</taxon>
        <taxon>Tannerella</taxon>
    </lineage>
</organism>
<evidence type="ECO:0000313" key="2">
    <source>
        <dbReference type="EMBL" id="PDP44836.1"/>
    </source>
</evidence>
<keyword evidence="1" id="KW-0812">Transmembrane</keyword>
<gene>
    <name evidence="2" type="ORF">CLI86_01640</name>
</gene>
<feature type="transmembrane region" description="Helical" evidence="1">
    <location>
        <begin position="42"/>
        <end position="60"/>
    </location>
</feature>
<accession>A0A2A6E9Z0</accession>
<keyword evidence="1" id="KW-0472">Membrane</keyword>
<dbReference type="EMBL" id="NSLJ01000003">
    <property type="protein sequence ID" value="PDP44836.1"/>
    <property type="molecule type" value="Genomic_DNA"/>
</dbReference>
<evidence type="ECO:0000256" key="1">
    <source>
        <dbReference type="SAM" id="Phobius"/>
    </source>
</evidence>